<evidence type="ECO:0000313" key="3">
    <source>
        <dbReference type="Proteomes" id="UP000564378"/>
    </source>
</evidence>
<evidence type="ECO:0008006" key="4">
    <source>
        <dbReference type="Google" id="ProtNLM"/>
    </source>
</evidence>
<keyword evidence="3" id="KW-1185">Reference proteome</keyword>
<comment type="caution">
    <text evidence="2">The sequence shown here is derived from an EMBL/GenBank/DDBJ whole genome shotgun (WGS) entry which is preliminary data.</text>
</comment>
<sequence>MRSTSPISTSSRLGGWAALALLAACAQPAAGDGGSETGDTPGSAGPAEMWGIWAIGFETSNFVGCASESDCPEPGEDNGCWLDFTSEAAAQLDPALRDRRDHWRYRMRIRGTREEGAGGYGHLGAYECQITAEEILSMERVP</sequence>
<gene>
    <name evidence="2" type="ORF">H6P80_00765</name>
</gene>
<dbReference type="AlphaFoldDB" id="A0A842HV72"/>
<evidence type="ECO:0000313" key="2">
    <source>
        <dbReference type="EMBL" id="MBC2776139.1"/>
    </source>
</evidence>
<keyword evidence="1" id="KW-0732">Signal</keyword>
<protein>
    <recommendedName>
        <fullName evidence="4">Lipoprotein</fullName>
    </recommendedName>
</protein>
<dbReference type="PROSITE" id="PS51257">
    <property type="entry name" value="PROKAR_LIPOPROTEIN"/>
    <property type="match status" value="1"/>
</dbReference>
<reference evidence="2 3" key="1">
    <citation type="submission" date="2020-08" db="EMBL/GenBank/DDBJ databases">
        <title>Draft genome sequence of Parasphingopyxis sp. GrpM-11.</title>
        <authorList>
            <person name="Oh J."/>
            <person name="Roh D.-H."/>
        </authorList>
    </citation>
    <scope>NUCLEOTIDE SEQUENCE [LARGE SCALE GENOMIC DNA]</scope>
    <source>
        <strain evidence="2 3">GrpM-11</strain>
    </source>
</reference>
<name>A0A842HV72_9SPHN</name>
<feature type="signal peptide" evidence="1">
    <location>
        <begin position="1"/>
        <end position="31"/>
    </location>
</feature>
<feature type="chain" id="PRO_5032309285" description="Lipoprotein" evidence="1">
    <location>
        <begin position="32"/>
        <end position="142"/>
    </location>
</feature>
<dbReference type="Proteomes" id="UP000564378">
    <property type="component" value="Unassembled WGS sequence"/>
</dbReference>
<dbReference type="EMBL" id="JACJVJ010000001">
    <property type="protein sequence ID" value="MBC2776139.1"/>
    <property type="molecule type" value="Genomic_DNA"/>
</dbReference>
<evidence type="ECO:0000256" key="1">
    <source>
        <dbReference type="SAM" id="SignalP"/>
    </source>
</evidence>
<proteinExistence type="predicted"/>
<dbReference type="RefSeq" id="WP_185799450.1">
    <property type="nucleotide sequence ID" value="NZ_JACJVJ010000001.1"/>
</dbReference>
<accession>A0A842HV72</accession>
<organism evidence="2 3">
    <name type="scientific">Parasphingopyxis marina</name>
    <dbReference type="NCBI Taxonomy" id="2761622"/>
    <lineage>
        <taxon>Bacteria</taxon>
        <taxon>Pseudomonadati</taxon>
        <taxon>Pseudomonadota</taxon>
        <taxon>Alphaproteobacteria</taxon>
        <taxon>Sphingomonadales</taxon>
        <taxon>Sphingomonadaceae</taxon>
        <taxon>Parasphingopyxis</taxon>
    </lineage>
</organism>